<dbReference type="PROSITE" id="PS00107">
    <property type="entry name" value="PROTEIN_KINASE_ATP"/>
    <property type="match status" value="1"/>
</dbReference>
<feature type="domain" description="Protein kinase" evidence="5">
    <location>
        <begin position="10"/>
        <end position="289"/>
    </location>
</feature>
<dbReference type="InterPro" id="IPR011009">
    <property type="entry name" value="Kinase-like_dom_sf"/>
</dbReference>
<dbReference type="Gene3D" id="3.40.50.300">
    <property type="entry name" value="P-loop containing nucleotide triphosphate hydrolases"/>
    <property type="match status" value="2"/>
</dbReference>
<evidence type="ECO:0000259" key="5">
    <source>
        <dbReference type="PROSITE" id="PS50011"/>
    </source>
</evidence>
<dbReference type="InterPro" id="IPR001650">
    <property type="entry name" value="Helicase_C-like"/>
</dbReference>
<evidence type="ECO:0000259" key="7">
    <source>
        <dbReference type="PROSITE" id="PS51194"/>
    </source>
</evidence>
<dbReference type="InterPro" id="IPR014001">
    <property type="entry name" value="Helicase_ATP-bd"/>
</dbReference>
<dbReference type="SMART" id="SM00487">
    <property type="entry name" value="DEXDc"/>
    <property type="match status" value="1"/>
</dbReference>
<dbReference type="SUPFAM" id="SSF52540">
    <property type="entry name" value="P-loop containing nucleoside triphosphate hydrolases"/>
    <property type="match status" value="2"/>
</dbReference>
<comment type="caution">
    <text evidence="8">The sequence shown here is derived from an EMBL/GenBank/DDBJ whole genome shotgun (WGS) entry which is preliminary data.</text>
</comment>
<dbReference type="SMART" id="SM00220">
    <property type="entry name" value="S_TKc"/>
    <property type="match status" value="1"/>
</dbReference>
<gene>
    <name evidence="8" type="ORF">ABT211_01525</name>
</gene>
<dbReference type="Pfam" id="PF09369">
    <property type="entry name" value="MZB"/>
    <property type="match status" value="1"/>
</dbReference>
<dbReference type="PANTHER" id="PTHR47962">
    <property type="entry name" value="ATP-DEPENDENT HELICASE LHR-RELATED-RELATED"/>
    <property type="match status" value="1"/>
</dbReference>
<dbReference type="CDD" id="cd14014">
    <property type="entry name" value="STKc_PknB_like"/>
    <property type="match status" value="1"/>
</dbReference>
<dbReference type="Pfam" id="PF00270">
    <property type="entry name" value="DEAD"/>
    <property type="match status" value="1"/>
</dbReference>
<feature type="region of interest" description="Disordered" evidence="4">
    <location>
        <begin position="1976"/>
        <end position="2046"/>
    </location>
</feature>
<dbReference type="Gene3D" id="1.10.510.10">
    <property type="entry name" value="Transferase(Phosphotransferase) domain 1"/>
    <property type="match status" value="1"/>
</dbReference>
<feature type="binding site" evidence="3">
    <location>
        <position position="44"/>
    </location>
    <ligand>
        <name>ATP</name>
        <dbReference type="ChEBI" id="CHEBI:30616"/>
    </ligand>
</feature>
<dbReference type="RefSeq" id="WP_351954687.1">
    <property type="nucleotide sequence ID" value="NZ_JBEOZM010000001.1"/>
</dbReference>
<name>A0ABV1T7G6_9ACTN</name>
<feature type="compositionally biased region" description="Low complexity" evidence="4">
    <location>
        <begin position="1996"/>
        <end position="2015"/>
    </location>
</feature>
<sequence length="2149" mass="237456">MSLETVDGRFRITGILGRGNMGEVHRAEDLQATPDSPHREVAVKTVLRGRTGIAVNASGSGKEIDRFRREVRIMRMLSQGHPNLTLLIDGGVDQAPGGSGLPYLAMELLDGSPLADLIDEEPQLPISWVAAIGAQIAAGLAAAHTAGVVHRDLKPANVMLTRDGTVKVLDFGMGSVVDDPDQTRLTSTGVSVGTARYMAPEQFRAERVTASADLYAFGCVLYELLIGRPPFSARTPYELSEQHQHEHPPRLTLVRPDLPAELVRLVDRLLEKDADLRPDNAALVREALIPLALAPDDTAALLAPHWQATDPVARLRALLPEPAPVAPAPVPRREPRLPEAMDVFGIHADLIGEYASFTKSATVIRDARIEGFVADDLAAKSQWPDPWLSLNPFFADGGQVTDLVRDGVLHPRCAEIFQAGKRKTSPRPDGRPLNFHLHQRQAIEAAQAGDSYVLTTGTGSGKSLSYIVPIVDRVLKERQAAGPGAGGRVRAIVVYPMNALANSQLGELEKYLRHGFGTGREPVTFARYTGQESDEDRRKLRKDPPDILLTNYVMLELMLTRPDDRSSLIRMAEGLQFLVFDELHTYRGRQGADVAFLIRRVREACRASKTLQCIGTSATMSTEGSWEDQRREVARVAGRLFGTTVLPKRVIGETLVRATDEAPETVPAERLRVPAAPRSYDALTKDPLARWVESRFGLETEEGTGRLRRCAPDTVETAAAELAAVSGVPEESVRDAIRTTLEAGAQAKHPVTERPLFAFRLHQFLSKGDTVYTTLEDPLTRPLTRTYQLEQPDSDGKPLFPLAFCRECGQEYLTVWRTEDGGSFRYEPRRDTSASGGRQGEGYLYLGMPGEDYEWPADPQKAVDDRRLPESWLEPDAQGVTVVKKSYKPRVPKRIVVDAHGNESGEGLAAAFVPAPFLFCVHCQVSYEQTRGRDFAKLATLDQEGRSSATSLISASIVKSLRAVPEESLGKEARKLLTFVDNRQDASLQAGHFNDFAQVTQLRGALYQAAVRAGEEGLSHDDLAEAVTEVMGLTPGEYTTGADLTPAMERRAVKTFREVVGYRLYRDLERGWRITMPNLEQTGLLRIDYEDLGWLAANDERWQSTHAVLRGADPALREEVARTLLDFMRRALAIDVQYFREDFDVLQRASEERLAGAWVLSESDRPTVGTAYPYGSRPGMERSALFLSARGKFGKYLLRNMPELRDPSCSLDDVQTVIEDLLKVLGKVDLVREVDATPELSGPAYRRRSAQKRTGFRVSAAHLIWRAGSGERGVVDPLARTYRGGEGPRVNPFFRDLYRTAAAELAGLYAREHTAQVLAEDRLEREELFREAKLPLLYCSPTMELGVDISSLNAVLMRNVPPTPANYAQRSGRAGRSGQPALVTTYCATGNSHDQYYFRKSQDMVSGQVAPPRLDLANEDLVRSHLQGIWLAEADMKLGTAIPEVIDVAYDPEGGDRPDPLMPLPLRSEFLNDSLDEDARRRAADTARTVLAPLIADFEATTWWYDEWIEDRIERAPAEFDAAFDRWRDLFRAAVIDQYEQNKRVVDHTLSQGEQSRARSRRREAETQTNLLLNRSTDNKSVMSDFNPYRYLASEGFLPGYSFPRLPLAAYIPRSGNRRNADGDYLQRPRFLAIREFGPGALIYHEGARYQVTRVQLPPDASGELATAEARRCDGCGYHYAVRPGLDRCDMCGEELRGKRTGLLHLHTVYTTPRERISSDEEERRRAGFRLETSYAFQDHGARKGRLTSHVADVYGAPVLDLDYGDSATVRITNLGRVRDKEGEPDGYWLDLGDGRWLNDRAAADAIEGTGMPVVDEDGNEKRRKKRVLPFVEDRRNILVVTLDEPLPEPVALSFLYALERGIEAAFELEDSELTAELLPPDDGPRRRMLFTEAAEGGAGVLRRIQHEKGALAEAAKTALEICHFDRDTGEDEGGPADGEKCARGCYACLLTYANQTHHRQLSRHAAQPLLLRLSESRTEREDRGESRSERFRRLAPAASGPGSAASNPAASGSGTVSPDAAIPGAGNPSPTPAVSGPGNTPPTPVEADLAALVADGDLLGWLRAKGYRIPDEVHVTVPEADARPDLVFHLDGADLAVFVDVAGHAPGAGRDLEAGYRLEEAGWDVLRFPTDADWDAIADLNATYFHLR</sequence>
<evidence type="ECO:0000256" key="3">
    <source>
        <dbReference type="PROSITE-ProRule" id="PRU10141"/>
    </source>
</evidence>
<dbReference type="Gene3D" id="3.30.200.20">
    <property type="entry name" value="Phosphorylase Kinase, domain 1"/>
    <property type="match status" value="1"/>
</dbReference>
<dbReference type="InterPro" id="IPR018973">
    <property type="entry name" value="MZB"/>
</dbReference>
<dbReference type="Pfam" id="PF00069">
    <property type="entry name" value="Pkinase"/>
    <property type="match status" value="1"/>
</dbReference>
<dbReference type="SUPFAM" id="SSF56112">
    <property type="entry name" value="Protein kinase-like (PK-like)"/>
    <property type="match status" value="1"/>
</dbReference>
<keyword evidence="8" id="KW-0808">Transferase</keyword>
<dbReference type="GO" id="GO:0016301">
    <property type="term" value="F:kinase activity"/>
    <property type="evidence" value="ECO:0007669"/>
    <property type="project" value="UniProtKB-KW"/>
</dbReference>
<dbReference type="PROSITE" id="PS51194">
    <property type="entry name" value="HELICASE_CTER"/>
    <property type="match status" value="1"/>
</dbReference>
<feature type="compositionally biased region" description="Basic and acidic residues" evidence="4">
    <location>
        <begin position="1976"/>
        <end position="1993"/>
    </location>
</feature>
<feature type="domain" description="Helicase ATP-binding" evidence="6">
    <location>
        <begin position="443"/>
        <end position="623"/>
    </location>
</feature>
<evidence type="ECO:0000259" key="6">
    <source>
        <dbReference type="PROSITE" id="PS51192"/>
    </source>
</evidence>
<dbReference type="PROSITE" id="PS51192">
    <property type="entry name" value="HELICASE_ATP_BIND_1"/>
    <property type="match status" value="1"/>
</dbReference>
<dbReference type="InterPro" id="IPR027417">
    <property type="entry name" value="P-loop_NTPase"/>
</dbReference>
<keyword evidence="8" id="KW-0418">Kinase</keyword>
<evidence type="ECO:0000256" key="1">
    <source>
        <dbReference type="ARBA" id="ARBA00022741"/>
    </source>
</evidence>
<evidence type="ECO:0000256" key="2">
    <source>
        <dbReference type="ARBA" id="ARBA00022840"/>
    </source>
</evidence>
<dbReference type="SMART" id="SM00490">
    <property type="entry name" value="HELICc"/>
    <property type="match status" value="1"/>
</dbReference>
<dbReference type="InterPro" id="IPR052511">
    <property type="entry name" value="ATP-dep_Helicase"/>
</dbReference>
<accession>A0ABV1T7G6</accession>
<dbReference type="PANTHER" id="PTHR47962:SF5">
    <property type="entry name" value="ATP-DEPENDENT HELICASE LHR-RELATED"/>
    <property type="match status" value="1"/>
</dbReference>
<proteinExistence type="predicted"/>
<dbReference type="InterPro" id="IPR017441">
    <property type="entry name" value="Protein_kinase_ATP_BS"/>
</dbReference>
<reference evidence="8 9" key="1">
    <citation type="submission" date="2024-06" db="EMBL/GenBank/DDBJ databases">
        <title>The Natural Products Discovery Center: Release of the First 8490 Sequenced Strains for Exploring Actinobacteria Biosynthetic Diversity.</title>
        <authorList>
            <person name="Kalkreuter E."/>
            <person name="Kautsar S.A."/>
            <person name="Yang D."/>
            <person name="Bader C.D."/>
            <person name="Teijaro C.N."/>
            <person name="Fluegel L."/>
            <person name="Davis C.M."/>
            <person name="Simpson J.R."/>
            <person name="Lauterbach L."/>
            <person name="Steele A.D."/>
            <person name="Gui C."/>
            <person name="Meng S."/>
            <person name="Li G."/>
            <person name="Viehrig K."/>
            <person name="Ye F."/>
            <person name="Su P."/>
            <person name="Kiefer A.F."/>
            <person name="Nichols A."/>
            <person name="Cepeda A.J."/>
            <person name="Yan W."/>
            <person name="Fan B."/>
            <person name="Jiang Y."/>
            <person name="Adhikari A."/>
            <person name="Zheng C.-J."/>
            <person name="Schuster L."/>
            <person name="Cowan T.M."/>
            <person name="Smanski M.J."/>
            <person name="Chevrette M.G."/>
            <person name="De Carvalho L.P.S."/>
            <person name="Shen B."/>
        </authorList>
    </citation>
    <scope>NUCLEOTIDE SEQUENCE [LARGE SCALE GENOMIC DNA]</scope>
    <source>
        <strain evidence="8 9">NPDC001694</strain>
    </source>
</reference>
<keyword evidence="1 3" id="KW-0547">Nucleotide-binding</keyword>
<feature type="domain" description="Helicase C-terminal" evidence="7">
    <location>
        <begin position="1259"/>
        <end position="1422"/>
    </location>
</feature>
<evidence type="ECO:0000256" key="4">
    <source>
        <dbReference type="SAM" id="MobiDB-lite"/>
    </source>
</evidence>
<dbReference type="InterPro" id="IPR011545">
    <property type="entry name" value="DEAD/DEAH_box_helicase_dom"/>
</dbReference>
<dbReference type="EMBL" id="JBEOZM010000001">
    <property type="protein sequence ID" value="MER6265971.1"/>
    <property type="molecule type" value="Genomic_DNA"/>
</dbReference>
<dbReference type="InterPro" id="IPR000719">
    <property type="entry name" value="Prot_kinase_dom"/>
</dbReference>
<evidence type="ECO:0000313" key="9">
    <source>
        <dbReference type="Proteomes" id="UP001490365"/>
    </source>
</evidence>
<evidence type="ECO:0000313" key="8">
    <source>
        <dbReference type="EMBL" id="MER6265971.1"/>
    </source>
</evidence>
<keyword evidence="9" id="KW-1185">Reference proteome</keyword>
<dbReference type="PROSITE" id="PS00108">
    <property type="entry name" value="PROTEIN_KINASE_ST"/>
    <property type="match status" value="1"/>
</dbReference>
<dbReference type="CDD" id="cd17923">
    <property type="entry name" value="DEXHc_Hrq1-like"/>
    <property type="match status" value="1"/>
</dbReference>
<dbReference type="InterPro" id="IPR008271">
    <property type="entry name" value="Ser/Thr_kinase_AS"/>
</dbReference>
<feature type="region of interest" description="Disordered" evidence="4">
    <location>
        <begin position="1549"/>
        <end position="1569"/>
    </location>
</feature>
<dbReference type="Pfam" id="PF00271">
    <property type="entry name" value="Helicase_C"/>
    <property type="match status" value="1"/>
</dbReference>
<organism evidence="8 9">
    <name type="scientific">Streptomyces sp. 900105755</name>
    <dbReference type="NCBI Taxonomy" id="3154389"/>
    <lineage>
        <taxon>Bacteria</taxon>
        <taxon>Bacillati</taxon>
        <taxon>Actinomycetota</taxon>
        <taxon>Actinomycetes</taxon>
        <taxon>Kitasatosporales</taxon>
        <taxon>Streptomycetaceae</taxon>
        <taxon>Streptomyces</taxon>
    </lineage>
</organism>
<protein>
    <submittedName>
        <fullName evidence="8">Protein kinase</fullName>
    </submittedName>
</protein>
<dbReference type="PROSITE" id="PS50011">
    <property type="entry name" value="PROTEIN_KINASE_DOM"/>
    <property type="match status" value="1"/>
</dbReference>
<dbReference type="Proteomes" id="UP001490365">
    <property type="component" value="Unassembled WGS sequence"/>
</dbReference>
<keyword evidence="2 3" id="KW-0067">ATP-binding</keyword>